<protein>
    <submittedName>
        <fullName evidence="3">Helix-turn-helix protein</fullName>
    </submittedName>
</protein>
<proteinExistence type="predicted"/>
<name>A0A543DWL7_9PSEU</name>
<dbReference type="InterPro" id="IPR041413">
    <property type="entry name" value="MLTR_LBD"/>
</dbReference>
<feature type="region of interest" description="Disordered" evidence="1">
    <location>
        <begin position="289"/>
        <end position="321"/>
    </location>
</feature>
<evidence type="ECO:0000313" key="3">
    <source>
        <dbReference type="EMBL" id="TQM13711.1"/>
    </source>
</evidence>
<comment type="caution">
    <text evidence="3">The sequence shown here is derived from an EMBL/GenBank/DDBJ whole genome shotgun (WGS) entry which is preliminary data.</text>
</comment>
<gene>
    <name evidence="3" type="ORF">FB558_0464</name>
</gene>
<reference evidence="3 4" key="1">
    <citation type="submission" date="2019-06" db="EMBL/GenBank/DDBJ databases">
        <title>Sequencing the genomes of 1000 actinobacteria strains.</title>
        <authorList>
            <person name="Klenk H.-P."/>
        </authorList>
    </citation>
    <scope>NUCLEOTIDE SEQUENCE [LARGE SCALE GENOMIC DNA]</scope>
    <source>
        <strain evidence="3 4">DSM 45301</strain>
    </source>
</reference>
<dbReference type="Proteomes" id="UP000315677">
    <property type="component" value="Unassembled WGS sequence"/>
</dbReference>
<dbReference type="CDD" id="cd00093">
    <property type="entry name" value="HTH_XRE"/>
    <property type="match status" value="1"/>
</dbReference>
<dbReference type="EMBL" id="VFPA01000001">
    <property type="protein sequence ID" value="TQM13711.1"/>
    <property type="molecule type" value="Genomic_DNA"/>
</dbReference>
<dbReference type="Pfam" id="PF17765">
    <property type="entry name" value="MLTR_LBD"/>
    <property type="match status" value="1"/>
</dbReference>
<dbReference type="PANTHER" id="PTHR35010:SF2">
    <property type="entry name" value="BLL4672 PROTEIN"/>
    <property type="match status" value="1"/>
</dbReference>
<dbReference type="Gene3D" id="1.10.260.40">
    <property type="entry name" value="lambda repressor-like DNA-binding domains"/>
    <property type="match status" value="1"/>
</dbReference>
<evidence type="ECO:0000259" key="2">
    <source>
        <dbReference type="PROSITE" id="PS50943"/>
    </source>
</evidence>
<dbReference type="PROSITE" id="PS50943">
    <property type="entry name" value="HTH_CROC1"/>
    <property type="match status" value="1"/>
</dbReference>
<dbReference type="SMART" id="SM00530">
    <property type="entry name" value="HTH_XRE"/>
    <property type="match status" value="1"/>
</dbReference>
<dbReference type="OrthoDB" id="4790304at2"/>
<evidence type="ECO:0000313" key="4">
    <source>
        <dbReference type="Proteomes" id="UP000315677"/>
    </source>
</evidence>
<organism evidence="3 4">
    <name type="scientific">Pseudonocardia kunmingensis</name>
    <dbReference type="NCBI Taxonomy" id="630975"/>
    <lineage>
        <taxon>Bacteria</taxon>
        <taxon>Bacillati</taxon>
        <taxon>Actinomycetota</taxon>
        <taxon>Actinomycetes</taxon>
        <taxon>Pseudonocardiales</taxon>
        <taxon>Pseudonocardiaceae</taxon>
        <taxon>Pseudonocardia</taxon>
    </lineage>
</organism>
<dbReference type="SUPFAM" id="SSF47413">
    <property type="entry name" value="lambda repressor-like DNA-binding domains"/>
    <property type="match status" value="1"/>
</dbReference>
<dbReference type="PANTHER" id="PTHR35010">
    <property type="entry name" value="BLL4672 PROTEIN-RELATED"/>
    <property type="match status" value="1"/>
</dbReference>
<dbReference type="Gene3D" id="3.30.450.180">
    <property type="match status" value="1"/>
</dbReference>
<sequence length="321" mass="35310">MGSIDPRNEIREFLSTRRARITPDEAGLPAYGGNRRVKGLRREEVAMLAGVSVDYYIRMERGSLAGASDGVLEALGDALRLDEAERAHLFALARESRTRSTRRGRRAAPSTIRPAVQQVLDAMTDAPAWVGNGRLDVVATNRLARALYSPVLAAPRRPANMPRFVYLNPEAAEEFFVDHDRIADDAAAMLRLEAGRNPHDKALIELVGELSTRSERFRRRWASQDVKFHPSGRKRLRHPVVGRLDLDSESMELSSAPGLQLYVYTAAAGTPTADALTMLASWAASQDGAWEQGGRRGAEEACEDVLGDRGAPGASRRERRA</sequence>
<feature type="domain" description="HTH cro/C1-type" evidence="2">
    <location>
        <begin position="35"/>
        <end position="86"/>
    </location>
</feature>
<dbReference type="RefSeq" id="WP_142047643.1">
    <property type="nucleotide sequence ID" value="NZ_VFPA01000001.1"/>
</dbReference>
<dbReference type="GO" id="GO:0003677">
    <property type="term" value="F:DNA binding"/>
    <property type="evidence" value="ECO:0007669"/>
    <property type="project" value="InterPro"/>
</dbReference>
<keyword evidence="4" id="KW-1185">Reference proteome</keyword>
<evidence type="ECO:0000256" key="1">
    <source>
        <dbReference type="SAM" id="MobiDB-lite"/>
    </source>
</evidence>
<dbReference type="AlphaFoldDB" id="A0A543DWL7"/>
<dbReference type="InterPro" id="IPR010982">
    <property type="entry name" value="Lambda_DNA-bd_dom_sf"/>
</dbReference>
<dbReference type="InterPro" id="IPR001387">
    <property type="entry name" value="Cro/C1-type_HTH"/>
</dbReference>
<dbReference type="Pfam" id="PF13560">
    <property type="entry name" value="HTH_31"/>
    <property type="match status" value="1"/>
</dbReference>
<accession>A0A543DWL7</accession>